<organism evidence="2 3">
    <name type="scientific">Leisingera daeponensis</name>
    <dbReference type="NCBI Taxonomy" id="405746"/>
    <lineage>
        <taxon>Bacteria</taxon>
        <taxon>Pseudomonadati</taxon>
        <taxon>Pseudomonadota</taxon>
        <taxon>Alphaproteobacteria</taxon>
        <taxon>Rhodobacterales</taxon>
        <taxon>Roseobacteraceae</taxon>
        <taxon>Leisingera</taxon>
    </lineage>
</organism>
<keyword evidence="3" id="KW-1185">Reference proteome</keyword>
<keyword evidence="1" id="KW-0812">Transmembrane</keyword>
<proteinExistence type="predicted"/>
<reference evidence="2 3" key="1">
    <citation type="submission" date="2021-06" db="EMBL/GenBank/DDBJ databases">
        <title>50 bacteria genomes isolated from Dapeng, Shenzhen, China.</title>
        <authorList>
            <person name="Zheng W."/>
            <person name="Yu S."/>
            <person name="Huang Y."/>
        </authorList>
    </citation>
    <scope>NUCLEOTIDE SEQUENCE [LARGE SCALE GENOMIC DNA]</scope>
    <source>
        <strain evidence="2 3">DP1N14-2</strain>
    </source>
</reference>
<evidence type="ECO:0000313" key="2">
    <source>
        <dbReference type="EMBL" id="MBY6138039.1"/>
    </source>
</evidence>
<protein>
    <submittedName>
        <fullName evidence="2">Uncharacterized protein</fullName>
    </submittedName>
</protein>
<dbReference type="Proteomes" id="UP000766629">
    <property type="component" value="Unassembled WGS sequence"/>
</dbReference>
<keyword evidence="1" id="KW-0472">Membrane</keyword>
<name>A0ABS7NBA4_9RHOB</name>
<dbReference type="RefSeq" id="WP_222507054.1">
    <property type="nucleotide sequence ID" value="NZ_JAHVJA010000001.1"/>
</dbReference>
<evidence type="ECO:0000313" key="3">
    <source>
        <dbReference type="Proteomes" id="UP000766629"/>
    </source>
</evidence>
<feature type="transmembrane region" description="Helical" evidence="1">
    <location>
        <begin position="21"/>
        <end position="44"/>
    </location>
</feature>
<sequence>MKGTKQIMGQAARAPRITKTAALLVAFGLSVPVFLVLTLIEALFF</sequence>
<dbReference type="EMBL" id="JAHVJA010000001">
    <property type="protein sequence ID" value="MBY6138039.1"/>
    <property type="molecule type" value="Genomic_DNA"/>
</dbReference>
<keyword evidence="1" id="KW-1133">Transmembrane helix</keyword>
<gene>
    <name evidence="2" type="ORF">KUV26_01175</name>
</gene>
<evidence type="ECO:0000256" key="1">
    <source>
        <dbReference type="SAM" id="Phobius"/>
    </source>
</evidence>
<accession>A0ABS7NBA4</accession>
<comment type="caution">
    <text evidence="2">The sequence shown here is derived from an EMBL/GenBank/DDBJ whole genome shotgun (WGS) entry which is preliminary data.</text>
</comment>